<evidence type="ECO:0000313" key="2">
    <source>
        <dbReference type="EMBL" id="ADE55473.1"/>
    </source>
</evidence>
<keyword evidence="3" id="KW-1185">Reference proteome</keyword>
<gene>
    <name evidence="2" type="ordered locus">Caka_2457</name>
</gene>
<reference evidence="2 3" key="1">
    <citation type="journal article" date="2010" name="Stand. Genomic Sci.">
        <title>Complete genome sequence of Coraliomargarita akajimensis type strain (04OKA010-24).</title>
        <authorList>
            <person name="Mavromatis K."/>
            <person name="Abt B."/>
            <person name="Brambilla E."/>
            <person name="Lapidus A."/>
            <person name="Copeland A."/>
            <person name="Deshpande S."/>
            <person name="Nolan M."/>
            <person name="Lucas S."/>
            <person name="Tice H."/>
            <person name="Cheng J.F."/>
            <person name="Han C."/>
            <person name="Detter J.C."/>
            <person name="Woyke T."/>
            <person name="Goodwin L."/>
            <person name="Pitluck S."/>
            <person name="Held B."/>
            <person name="Brettin T."/>
            <person name="Tapia R."/>
            <person name="Ivanova N."/>
            <person name="Mikhailova N."/>
            <person name="Pati A."/>
            <person name="Liolios K."/>
            <person name="Chen A."/>
            <person name="Palaniappan K."/>
            <person name="Land M."/>
            <person name="Hauser L."/>
            <person name="Chang Y.J."/>
            <person name="Jeffries C.D."/>
            <person name="Rohde M."/>
            <person name="Goker M."/>
            <person name="Bristow J."/>
            <person name="Eisen J.A."/>
            <person name="Markowitz V."/>
            <person name="Hugenholtz P."/>
            <person name="Klenk H.P."/>
            <person name="Kyrpides N.C."/>
        </authorList>
    </citation>
    <scope>NUCLEOTIDE SEQUENCE [LARGE SCALE GENOMIC DNA]</scope>
    <source>
        <strain evidence="3">DSM 45221 / IAM 15411 / JCM 23193 / KCTC 12865</strain>
    </source>
</reference>
<evidence type="ECO:0000256" key="1">
    <source>
        <dbReference type="SAM" id="Phobius"/>
    </source>
</evidence>
<dbReference type="KEGG" id="caa:Caka_2457"/>
<dbReference type="Proteomes" id="UP000000925">
    <property type="component" value="Chromosome"/>
</dbReference>
<feature type="transmembrane region" description="Helical" evidence="1">
    <location>
        <begin position="69"/>
        <end position="89"/>
    </location>
</feature>
<feature type="transmembrane region" description="Helical" evidence="1">
    <location>
        <begin position="45"/>
        <end position="63"/>
    </location>
</feature>
<dbReference type="AlphaFoldDB" id="D5ENJ7"/>
<sequence length="152" mass="17039">MGSINFLTKEFTLHEKSRSNGIAKGVIMKAMVTQTYYSITPRTSALLLFLACVGLMFTGYQLHETLSSNSFIAITTGWCLVCVVAVDMLKVELKRRLAQHKRDGGTFFNFSTYKPARRQRLVQTNHVQLSSGHVVSLNDTDITTELGTHHKN</sequence>
<organism evidence="2 3">
    <name type="scientific">Coraliomargarita akajimensis (strain DSM 45221 / IAM 15411 / JCM 23193 / KCTC 12865 / 04OKA010-24)</name>
    <dbReference type="NCBI Taxonomy" id="583355"/>
    <lineage>
        <taxon>Bacteria</taxon>
        <taxon>Pseudomonadati</taxon>
        <taxon>Verrucomicrobiota</taxon>
        <taxon>Opitutia</taxon>
        <taxon>Puniceicoccales</taxon>
        <taxon>Coraliomargaritaceae</taxon>
        <taxon>Coraliomargarita</taxon>
    </lineage>
</organism>
<proteinExistence type="predicted"/>
<keyword evidence="1" id="KW-0812">Transmembrane</keyword>
<dbReference type="HOGENOM" id="CLU_1719240_0_0_0"/>
<evidence type="ECO:0000313" key="3">
    <source>
        <dbReference type="Proteomes" id="UP000000925"/>
    </source>
</evidence>
<accession>D5ENJ7</accession>
<dbReference type="EMBL" id="CP001998">
    <property type="protein sequence ID" value="ADE55473.1"/>
    <property type="molecule type" value="Genomic_DNA"/>
</dbReference>
<keyword evidence="1" id="KW-1133">Transmembrane helix</keyword>
<keyword evidence="1" id="KW-0472">Membrane</keyword>
<protein>
    <submittedName>
        <fullName evidence="2">Uncharacterized protein</fullName>
    </submittedName>
</protein>
<name>D5ENJ7_CORAD</name>